<dbReference type="RefSeq" id="WP_153859908.1">
    <property type="nucleotide sequence ID" value="NZ_CP045913.1"/>
</dbReference>
<evidence type="ECO:0000313" key="2">
    <source>
        <dbReference type="EMBL" id="QGH63120.1"/>
    </source>
</evidence>
<proteinExistence type="predicted"/>
<keyword evidence="1" id="KW-1133">Transmembrane helix</keyword>
<gene>
    <name evidence="2" type="ORF">GHV41_20780</name>
</gene>
<evidence type="ECO:0000313" key="3">
    <source>
        <dbReference type="Proteomes" id="UP000381260"/>
    </source>
</evidence>
<sequence>MADPTLAIDNLLNDLSVYNADELRIIIAFVNELDNTALNQYENDSERAIMSSFERLRQSSDAQRNGGEDNTNEMEMGLLNNGNNTTLQENSGFFQKYKTSLRGYGGNVYNDRQKSNYDYAAKAVGAVGALSGAGATYAAIAAAQAADTLMTNIYVRYAMTTIGATGIVSAGLLMLRNTLSERQQTDNKDLLEATKRTAKARIKLIEFVNETRVKIIKDEDKCRSNAELYMGRRYTDQARGNADPNLDRIETLLFTTLNERSSPLQAKILLTSEQQYVSVISDSGTTNISKAHMKLMYEIASTF</sequence>
<feature type="transmembrane region" description="Helical" evidence="1">
    <location>
        <begin position="119"/>
        <end position="142"/>
    </location>
</feature>
<keyword evidence="1" id="KW-0472">Membrane</keyword>
<protein>
    <submittedName>
        <fullName evidence="2">Uncharacterized protein</fullName>
    </submittedName>
</protein>
<feature type="transmembrane region" description="Helical" evidence="1">
    <location>
        <begin position="154"/>
        <end position="175"/>
    </location>
</feature>
<dbReference type="Proteomes" id="UP000381260">
    <property type="component" value="Chromosome"/>
</dbReference>
<evidence type="ECO:0000256" key="1">
    <source>
        <dbReference type="SAM" id="Phobius"/>
    </source>
</evidence>
<accession>A0A5Q2VGH6</accession>
<organism evidence="2 3">
    <name type="scientific">Serratia proteamaculans</name>
    <dbReference type="NCBI Taxonomy" id="28151"/>
    <lineage>
        <taxon>Bacteria</taxon>
        <taxon>Pseudomonadati</taxon>
        <taxon>Pseudomonadota</taxon>
        <taxon>Gammaproteobacteria</taxon>
        <taxon>Enterobacterales</taxon>
        <taxon>Yersiniaceae</taxon>
        <taxon>Serratia</taxon>
    </lineage>
</organism>
<dbReference type="EMBL" id="CP045913">
    <property type="protein sequence ID" value="QGH63120.1"/>
    <property type="molecule type" value="Genomic_DNA"/>
</dbReference>
<dbReference type="AlphaFoldDB" id="A0A5Q2VGH6"/>
<name>A0A5Q2VGH6_SERPR</name>
<keyword evidence="1" id="KW-0812">Transmembrane</keyword>
<reference evidence="2 3" key="1">
    <citation type="submission" date="2019-11" db="EMBL/GenBank/DDBJ databases">
        <title>The Phosphoenolpyruvate Phosphotransferase System Regulates Serratia proteamaculans 336X Biofilm Formation and Wheat Roots colonization.</title>
        <authorList>
            <person name="Liu F."/>
        </authorList>
    </citation>
    <scope>NUCLEOTIDE SEQUENCE [LARGE SCALE GENOMIC DNA]</scope>
    <source>
        <strain evidence="2 3">336X</strain>
    </source>
</reference>